<dbReference type="RefSeq" id="WP_342677313.1">
    <property type="nucleotide sequence ID" value="NZ_JBCGCU010000005.1"/>
</dbReference>
<keyword evidence="3" id="KW-1185">Reference proteome</keyword>
<organism evidence="2 3">
    <name type="scientific">Pseudoalteromonas qingdaonensis</name>
    <dbReference type="NCBI Taxonomy" id="3131913"/>
    <lineage>
        <taxon>Bacteria</taxon>
        <taxon>Pseudomonadati</taxon>
        <taxon>Pseudomonadota</taxon>
        <taxon>Gammaproteobacteria</taxon>
        <taxon>Alteromonadales</taxon>
        <taxon>Pseudoalteromonadaceae</taxon>
        <taxon>Pseudoalteromonas</taxon>
    </lineage>
</organism>
<evidence type="ECO:0008006" key="4">
    <source>
        <dbReference type="Google" id="ProtNLM"/>
    </source>
</evidence>
<reference evidence="2 3" key="1">
    <citation type="submission" date="2024-03" db="EMBL/GenBank/DDBJ databases">
        <title>Pseudoalteromonas qingdaonensis sp. nov., isolated from the intestines of marine benthic organisms.</title>
        <authorList>
            <person name="Lin X."/>
            <person name="Fang S."/>
            <person name="Hu X."/>
        </authorList>
    </citation>
    <scope>NUCLEOTIDE SEQUENCE [LARGE SCALE GENOMIC DNA]</scope>
    <source>
        <strain evidence="2 3">YIC-827</strain>
    </source>
</reference>
<evidence type="ECO:0000313" key="2">
    <source>
        <dbReference type="EMBL" id="MEM0515009.1"/>
    </source>
</evidence>
<feature type="chain" id="PRO_5045688239" description="PQQ-like domain-containing protein" evidence="1">
    <location>
        <begin position="21"/>
        <end position="300"/>
    </location>
</feature>
<accession>A0ABU9MUP1</accession>
<dbReference type="Proteomes" id="UP001447008">
    <property type="component" value="Unassembled WGS sequence"/>
</dbReference>
<dbReference type="SUPFAM" id="SSF82171">
    <property type="entry name" value="DPP6 N-terminal domain-like"/>
    <property type="match status" value="1"/>
</dbReference>
<gene>
    <name evidence="2" type="ORF">WCN91_06155</name>
</gene>
<dbReference type="EMBL" id="JBCGCU010000005">
    <property type="protein sequence ID" value="MEM0515009.1"/>
    <property type="molecule type" value="Genomic_DNA"/>
</dbReference>
<evidence type="ECO:0000256" key="1">
    <source>
        <dbReference type="SAM" id="SignalP"/>
    </source>
</evidence>
<keyword evidence="1" id="KW-0732">Signal</keyword>
<name>A0ABU9MUP1_9GAMM</name>
<evidence type="ECO:0000313" key="3">
    <source>
        <dbReference type="Proteomes" id="UP001447008"/>
    </source>
</evidence>
<comment type="caution">
    <text evidence="2">The sequence shown here is derived from an EMBL/GenBank/DDBJ whole genome shotgun (WGS) entry which is preliminary data.</text>
</comment>
<protein>
    <recommendedName>
        <fullName evidence="4">PQQ-like domain-containing protein</fullName>
    </recommendedName>
</protein>
<proteinExistence type="predicted"/>
<sequence>MKLTTLKALSLLCISPLALAQSQILLLQQDEQGQPEVQAVSERGAYSNQPAISKTGVYYSYEIGTDKQAQKEIFFYDFATQGRRNISNTPAYSEYSPTLVPALNASSVVVLGLNALSAVVVEPDGGQKLWSYPLGESAPSTRILDNGLTIGYHAWGARQDLLVFALGEPHSAKYFNLAEPEKIHHVADNPGRGFSYNPALGVFTFTQQQDLQNWFSTFAPDTKTVTQLFRLPQGVQDYTWVTDKSIAYAYGGRVYQKQLQSAKAASLWHDLSEYCAGNITRLSYLPEGDKLAFVCEDKAP</sequence>
<feature type="signal peptide" evidence="1">
    <location>
        <begin position="1"/>
        <end position="20"/>
    </location>
</feature>